<accession>A0A0D3G088</accession>
<dbReference type="AlphaFoldDB" id="A0A0D3G088"/>
<feature type="region of interest" description="Disordered" evidence="7">
    <location>
        <begin position="194"/>
        <end position="230"/>
    </location>
</feature>
<dbReference type="EnsemblPlants" id="OBART04G25500.1">
    <property type="protein sequence ID" value="OBART04G25500.1"/>
    <property type="gene ID" value="OBART04G25500"/>
</dbReference>
<dbReference type="GO" id="GO:0005789">
    <property type="term" value="C:endoplasmic reticulum membrane"/>
    <property type="evidence" value="ECO:0007669"/>
    <property type="project" value="UniProtKB-SubCell"/>
</dbReference>
<comment type="function">
    <text evidence="6">Required for the assembly of the V0 complex of the vacuolar ATPase (V-ATPase) in the endoplasmic reticulum.</text>
</comment>
<dbReference type="GO" id="GO:0012507">
    <property type="term" value="C:ER to Golgi transport vesicle membrane"/>
    <property type="evidence" value="ECO:0007669"/>
    <property type="project" value="UniProtKB-SubCell"/>
</dbReference>
<feature type="transmembrane region" description="Helical" evidence="6">
    <location>
        <begin position="167"/>
        <end position="186"/>
    </location>
</feature>
<evidence type="ECO:0000256" key="3">
    <source>
        <dbReference type="ARBA" id="ARBA00022989"/>
    </source>
</evidence>
<keyword evidence="4 6" id="KW-0472">Membrane</keyword>
<dbReference type="STRING" id="65489.A0A0D3G088"/>
<protein>
    <recommendedName>
        <fullName evidence="6">Vacuolar ATPase assembly integral membrane protein VMA21 homolog</fullName>
    </recommendedName>
</protein>
<dbReference type="GO" id="GO:0033116">
    <property type="term" value="C:endoplasmic reticulum-Golgi intermediate compartment membrane"/>
    <property type="evidence" value="ECO:0007669"/>
    <property type="project" value="UniProtKB-SubCell"/>
</dbReference>
<evidence type="ECO:0000256" key="5">
    <source>
        <dbReference type="ARBA" id="ARBA00023329"/>
    </source>
</evidence>
<proteinExistence type="inferred from homology"/>
<dbReference type="PANTHER" id="PTHR31792">
    <property type="entry name" value="VACUOLAR ATPASE ASSEMBLY INTEGRAL MEMBRANE PROTEIN VMA21"/>
    <property type="match status" value="1"/>
</dbReference>
<comment type="similarity">
    <text evidence="6">Belongs to the VMA21 family.</text>
</comment>
<dbReference type="Proteomes" id="UP000026960">
    <property type="component" value="Chromosome 4"/>
</dbReference>
<comment type="subcellular location">
    <subcellularLocation>
        <location evidence="6">Endoplasmic reticulum membrane</location>
        <topology evidence="6">Multi-pass membrane protein</topology>
    </subcellularLocation>
    <subcellularLocation>
        <location evidence="6">Endoplasmic reticulum-Golgi intermediate compartment membrane</location>
        <topology evidence="6">Multi-pass membrane protein</topology>
    </subcellularLocation>
    <subcellularLocation>
        <location evidence="6">Cytoplasmic vesicle</location>
        <location evidence="6">COPII-coated vesicle membrane</location>
        <topology evidence="6">Multi-pass membrane protein</topology>
    </subcellularLocation>
</comment>
<keyword evidence="9" id="KW-1185">Reference proteome</keyword>
<keyword evidence="1 6" id="KW-0812">Transmembrane</keyword>
<dbReference type="eggNOG" id="ENOG502S3YI">
    <property type="taxonomic scope" value="Eukaryota"/>
</dbReference>
<dbReference type="PaxDb" id="65489-OBART04G25500.1"/>
<keyword evidence="5 6" id="KW-0968">Cytoplasmic vesicle</keyword>
<evidence type="ECO:0000256" key="2">
    <source>
        <dbReference type="ARBA" id="ARBA00022824"/>
    </source>
</evidence>
<keyword evidence="2 6" id="KW-0256">Endoplasmic reticulum</keyword>
<evidence type="ECO:0000256" key="4">
    <source>
        <dbReference type="ARBA" id="ARBA00023136"/>
    </source>
</evidence>
<organism evidence="8">
    <name type="scientific">Oryza barthii</name>
    <dbReference type="NCBI Taxonomy" id="65489"/>
    <lineage>
        <taxon>Eukaryota</taxon>
        <taxon>Viridiplantae</taxon>
        <taxon>Streptophyta</taxon>
        <taxon>Embryophyta</taxon>
        <taxon>Tracheophyta</taxon>
        <taxon>Spermatophyta</taxon>
        <taxon>Magnoliopsida</taxon>
        <taxon>Liliopsida</taxon>
        <taxon>Poales</taxon>
        <taxon>Poaceae</taxon>
        <taxon>BOP clade</taxon>
        <taxon>Oryzoideae</taxon>
        <taxon>Oryzeae</taxon>
        <taxon>Oryzinae</taxon>
        <taxon>Oryza</taxon>
    </lineage>
</organism>
<evidence type="ECO:0000256" key="6">
    <source>
        <dbReference type="HAMAP-Rule" id="MF_03058"/>
    </source>
</evidence>
<evidence type="ECO:0000256" key="1">
    <source>
        <dbReference type="ARBA" id="ARBA00022692"/>
    </source>
</evidence>
<dbReference type="PANTHER" id="PTHR31792:SF3">
    <property type="entry name" value="VACUOLAR ATPASE ASSEMBLY INTEGRAL MEMBRANE PROTEIN VMA21"/>
    <property type="match status" value="1"/>
</dbReference>
<dbReference type="HAMAP" id="MF_03058">
    <property type="entry name" value="VMA21"/>
    <property type="match status" value="1"/>
</dbReference>
<dbReference type="GO" id="GO:0070072">
    <property type="term" value="P:vacuolar proton-transporting V-type ATPase complex assembly"/>
    <property type="evidence" value="ECO:0007669"/>
    <property type="project" value="UniProtKB-UniRule"/>
</dbReference>
<evidence type="ECO:0000313" key="9">
    <source>
        <dbReference type="Proteomes" id="UP000026960"/>
    </source>
</evidence>
<dbReference type="InterPro" id="IPR019013">
    <property type="entry name" value="Vma21"/>
</dbReference>
<feature type="transmembrane region" description="Helical" evidence="6">
    <location>
        <begin position="123"/>
        <end position="147"/>
    </location>
</feature>
<sequence length="230" mass="25029">MTPPRPRGSLQVKGDFTRVPFLGFGSSILLGRTRPIQLHVFGPWPITRPIAHRCRVVFFLFPSSSALLYSRSQASAAIPSAAPTSFAARFRRASAIRALPDSSAFVFFDLLLRRPRRSIPGEVMSGVLAKFAIASAVMWTAPVAIVYGFYYQMIPGVSQLSSSTQTLASGFLAVISINLVIGFYICMAMKETPHQEPQPDPTFLANAKASIDQPTPSQVNDDSHGKGKVE</sequence>
<evidence type="ECO:0000256" key="7">
    <source>
        <dbReference type="SAM" id="MobiDB-lite"/>
    </source>
</evidence>
<dbReference type="HOGENOM" id="CLU_1206406_0_0_1"/>
<evidence type="ECO:0000313" key="8">
    <source>
        <dbReference type="EnsemblPlants" id="OBART04G25500.1"/>
    </source>
</evidence>
<keyword evidence="3 6" id="KW-1133">Transmembrane helix</keyword>
<name>A0A0D3G088_9ORYZ</name>
<dbReference type="Pfam" id="PF09446">
    <property type="entry name" value="VMA21"/>
    <property type="match status" value="1"/>
</dbReference>
<reference evidence="8" key="2">
    <citation type="submission" date="2015-03" db="UniProtKB">
        <authorList>
            <consortium name="EnsemblPlants"/>
        </authorList>
    </citation>
    <scope>IDENTIFICATION</scope>
</reference>
<reference evidence="8" key="1">
    <citation type="journal article" date="2009" name="Rice">
        <title>De Novo Next Generation Sequencing of Plant Genomes.</title>
        <authorList>
            <person name="Rounsley S."/>
            <person name="Marri P.R."/>
            <person name="Yu Y."/>
            <person name="He R."/>
            <person name="Sisneros N."/>
            <person name="Goicoechea J.L."/>
            <person name="Lee S.J."/>
            <person name="Angelova A."/>
            <person name="Kudrna D."/>
            <person name="Luo M."/>
            <person name="Affourtit J."/>
            <person name="Desany B."/>
            <person name="Knight J."/>
            <person name="Niazi F."/>
            <person name="Egholm M."/>
            <person name="Wing R.A."/>
        </authorList>
    </citation>
    <scope>NUCLEOTIDE SEQUENCE [LARGE SCALE GENOMIC DNA]</scope>
    <source>
        <strain evidence="8">cv. IRGC 105608</strain>
    </source>
</reference>
<dbReference type="Gramene" id="OBART04G25500.1">
    <property type="protein sequence ID" value="OBART04G25500.1"/>
    <property type="gene ID" value="OBART04G25500"/>
</dbReference>
<feature type="compositionally biased region" description="Basic and acidic residues" evidence="7">
    <location>
        <begin position="221"/>
        <end position="230"/>
    </location>
</feature>